<reference evidence="6 7" key="1">
    <citation type="journal article" date="2013" name="Nature">
        <title>The zebrafish reference genome sequence and its relationship to the human genome.</title>
        <authorList>
            <consortium name="Genome Reference Consortium Zebrafish"/>
            <person name="Howe K."/>
            <person name="Clark M.D."/>
            <person name="Torroja C.F."/>
            <person name="Torrance J."/>
            <person name="Berthelot C."/>
            <person name="Muffato M."/>
            <person name="Collins J.E."/>
            <person name="Humphray S."/>
            <person name="McLaren K."/>
            <person name="Matthews L."/>
            <person name="McLaren S."/>
            <person name="Sealy I."/>
            <person name="Caccamo M."/>
            <person name="Churcher C."/>
            <person name="Scott C."/>
            <person name="Barrett J.C."/>
            <person name="Koch R."/>
            <person name="Rauch G.J."/>
            <person name="White S."/>
            <person name="Chow W."/>
            <person name="Kilian B."/>
            <person name="Quintais L.T."/>
            <person name="Guerra-Assuncao J.A."/>
            <person name="Zhou Y."/>
            <person name="Gu Y."/>
            <person name="Yen J."/>
            <person name="Vogel J.H."/>
            <person name="Eyre T."/>
            <person name="Redmond S."/>
            <person name="Banerjee R."/>
            <person name="Chi J."/>
            <person name="Fu B."/>
            <person name="Langley E."/>
            <person name="Maguire S.F."/>
            <person name="Laird G.K."/>
            <person name="Lloyd D."/>
            <person name="Kenyon E."/>
            <person name="Donaldson S."/>
            <person name="Sehra H."/>
            <person name="Almeida-King J."/>
            <person name="Loveland J."/>
            <person name="Trevanion S."/>
            <person name="Jones M."/>
            <person name="Quail M."/>
            <person name="Willey D."/>
            <person name="Hunt A."/>
            <person name="Burton J."/>
            <person name="Sims S."/>
            <person name="McLay K."/>
            <person name="Plumb B."/>
            <person name="Davis J."/>
            <person name="Clee C."/>
            <person name="Oliver K."/>
            <person name="Clark R."/>
            <person name="Riddle C."/>
            <person name="Elliot D."/>
            <person name="Eliott D."/>
            <person name="Threadgold G."/>
            <person name="Harden G."/>
            <person name="Ware D."/>
            <person name="Begum S."/>
            <person name="Mortimore B."/>
            <person name="Mortimer B."/>
            <person name="Kerry G."/>
            <person name="Heath P."/>
            <person name="Phillimore B."/>
            <person name="Tracey A."/>
            <person name="Corby N."/>
            <person name="Dunn M."/>
            <person name="Johnson C."/>
            <person name="Wood J."/>
            <person name="Clark S."/>
            <person name="Pelan S."/>
            <person name="Griffiths G."/>
            <person name="Smith M."/>
            <person name="Glithero R."/>
            <person name="Howden P."/>
            <person name="Barker N."/>
            <person name="Lloyd C."/>
            <person name="Stevens C."/>
            <person name="Harley J."/>
            <person name="Holt K."/>
            <person name="Panagiotidis G."/>
            <person name="Lovell J."/>
            <person name="Beasley H."/>
            <person name="Henderson C."/>
            <person name="Gordon D."/>
            <person name="Auger K."/>
            <person name="Wright D."/>
            <person name="Collins J."/>
            <person name="Raisen C."/>
            <person name="Dyer L."/>
            <person name="Leung K."/>
            <person name="Robertson L."/>
            <person name="Ambridge K."/>
            <person name="Leongamornlert D."/>
            <person name="McGuire S."/>
            <person name="Gilderthorp R."/>
            <person name="Griffiths C."/>
            <person name="Manthravadi D."/>
            <person name="Nichol S."/>
            <person name="Barker G."/>
            <person name="Whitehead S."/>
            <person name="Kay M."/>
            <person name="Brown J."/>
            <person name="Murnane C."/>
            <person name="Gray E."/>
            <person name="Humphries M."/>
            <person name="Sycamore N."/>
            <person name="Barker D."/>
            <person name="Saunders D."/>
            <person name="Wallis J."/>
            <person name="Babbage A."/>
            <person name="Hammond S."/>
            <person name="Mashreghi-Mohammadi M."/>
            <person name="Barr L."/>
            <person name="Martin S."/>
            <person name="Wray P."/>
            <person name="Ellington A."/>
            <person name="Matthews N."/>
            <person name="Ellwood M."/>
            <person name="Woodmansey R."/>
            <person name="Clark G."/>
            <person name="Cooper J."/>
            <person name="Cooper J."/>
            <person name="Tromans A."/>
            <person name="Grafham D."/>
            <person name="Skuce C."/>
            <person name="Pandian R."/>
            <person name="Andrews R."/>
            <person name="Harrison E."/>
            <person name="Kimberley A."/>
            <person name="Garnett J."/>
            <person name="Fosker N."/>
            <person name="Hall R."/>
            <person name="Garner P."/>
            <person name="Kelly D."/>
            <person name="Bird C."/>
            <person name="Palmer S."/>
            <person name="Gehring I."/>
            <person name="Berger A."/>
            <person name="Dooley C.M."/>
            <person name="Ersan-Urun Z."/>
            <person name="Eser C."/>
            <person name="Geiger H."/>
            <person name="Geisler M."/>
            <person name="Karotki L."/>
            <person name="Kirn A."/>
            <person name="Konantz J."/>
            <person name="Konantz M."/>
            <person name="Oberlander M."/>
            <person name="Rudolph-Geiger S."/>
            <person name="Teucke M."/>
            <person name="Lanz C."/>
            <person name="Raddatz G."/>
            <person name="Osoegawa K."/>
            <person name="Zhu B."/>
            <person name="Rapp A."/>
            <person name="Widaa S."/>
            <person name="Langford C."/>
            <person name="Yang F."/>
            <person name="Schuster S.C."/>
            <person name="Carter N.P."/>
            <person name="Harrow J."/>
            <person name="Ning Z."/>
            <person name="Herrero J."/>
            <person name="Searle S.M."/>
            <person name="Enright A."/>
            <person name="Geisler R."/>
            <person name="Plasterk R.H."/>
            <person name="Lee C."/>
            <person name="Westerfield M."/>
            <person name="de Jong P.J."/>
            <person name="Zon L.I."/>
            <person name="Postlethwait J.H."/>
            <person name="Nusslein-Volhard C."/>
            <person name="Hubbard T.J."/>
            <person name="Roest Crollius H."/>
            <person name="Rogers J."/>
            <person name="Stemple D.L."/>
        </authorList>
    </citation>
    <scope>NUCLEOTIDE SEQUENCE [LARGE SCALE GENOMIC DNA]</scope>
    <source>
        <strain evidence="6 7">Tuebingen</strain>
    </source>
</reference>
<accession>A0A8M1QKV9</accession>
<keyword evidence="3 5" id="KW-1133">Transmembrane helix</keyword>
<dbReference type="PaxDb" id="7955-ENSDARP00000127762"/>
<dbReference type="AGR" id="ZFIN:ZDB-GENE-131121-414"/>
<comment type="subcellular location">
    <subcellularLocation>
        <location evidence="1">Membrane</location>
        <topology evidence="1">Multi-pass membrane protein</topology>
    </subcellularLocation>
</comment>
<gene>
    <name evidence="6 8 9" type="primary">si:ch211-269k10.4</name>
</gene>
<feature type="transmembrane region" description="Helical" evidence="5">
    <location>
        <begin position="114"/>
        <end position="133"/>
    </location>
</feature>
<evidence type="ECO:0000256" key="3">
    <source>
        <dbReference type="ARBA" id="ARBA00022989"/>
    </source>
</evidence>
<dbReference type="Proteomes" id="UP000000437">
    <property type="component" value="Chromosome 16"/>
</dbReference>
<sequence>MASADISMDIQRHSDTAGDQNPLIKYYRASEVMPAPVPALNTLLRKGPATCAAIQASSGILSLGIGVVFAASWDIGFNLLTLFRIPIVTGVMFVVAGILSNLLYKHPELLHTCFIANILCLCVSAIGAILLIVDLQPGGNQIQQKMEVLILCVTLMDIIIAGVLIFWFYREKRGPKK</sequence>
<evidence type="ECO:0000313" key="6">
    <source>
        <dbReference type="Ensembl" id="ENSDARP00000127762"/>
    </source>
</evidence>
<dbReference type="Bgee" id="ENSDARG00000097847">
    <property type="expression patterns" value="Expressed in spleen and 13 other cell types or tissues"/>
</dbReference>
<dbReference type="RefSeq" id="NP_001373326.1">
    <property type="nucleotide sequence ID" value="NM_001386397.1"/>
</dbReference>
<dbReference type="GeneTree" id="ENSGT00940000182104"/>
<dbReference type="InterPro" id="IPR007237">
    <property type="entry name" value="CD20-like"/>
</dbReference>
<dbReference type="OMA" id="WFYREKR"/>
<accession>X1WC19</accession>
<keyword evidence="7" id="KW-1185">Reference proteome</keyword>
<reference evidence="8" key="3">
    <citation type="journal article" date="2017" name="Genome Res.">
        <title>Single-cell transcriptome analysis of fish immune cells provides insight into the evolution of vertebrate immune cell types.</title>
        <authorList>
            <person name="Carmona S.J."/>
            <person name="Teichmann S.A."/>
            <person name="Ferreira L."/>
            <person name="Macaulay I.C."/>
            <person name="Stubbington M.J."/>
            <person name="Cvejic A."/>
            <person name="Gfeller D."/>
        </authorList>
    </citation>
    <scope>NUCLEOTIDE SEQUENCE</scope>
    <source>
        <strain evidence="8">Tuebingen</strain>
    </source>
</reference>
<dbReference type="eggNOG" id="ENOG502SVMX">
    <property type="taxonomic scope" value="Eukaryota"/>
</dbReference>
<dbReference type="EMBL" id="CR848746">
    <property type="status" value="NOT_ANNOTATED_CDS"/>
    <property type="molecule type" value="Genomic_DNA"/>
</dbReference>
<dbReference type="GeneID" id="100150242"/>
<feature type="transmembrane region" description="Helical" evidence="5">
    <location>
        <begin position="148"/>
        <end position="169"/>
    </location>
</feature>
<keyword evidence="2 5" id="KW-0812">Transmembrane</keyword>
<evidence type="ECO:0000313" key="8">
    <source>
        <dbReference type="RefSeq" id="NP_001373326.1"/>
    </source>
</evidence>
<dbReference type="ZFIN" id="ZDB-GENE-131121-414">
    <property type="gene designation" value="si:ch211-269k10.4"/>
</dbReference>
<dbReference type="HOGENOM" id="CLU_1517407_0_0_1"/>
<dbReference type="Ensembl" id="ENSDART00000157080.2">
    <property type="protein sequence ID" value="ENSDARP00000127762.1"/>
    <property type="gene ID" value="ENSDARG00000097847.2"/>
</dbReference>
<proteinExistence type="predicted"/>
<reference evidence="6" key="2">
    <citation type="submission" date="2014-03" db="UniProtKB">
        <authorList>
            <consortium name="Ensembl"/>
        </authorList>
    </citation>
    <scope>IDENTIFICATION</scope>
    <source>
        <strain evidence="6">Tuebingen</strain>
    </source>
</reference>
<dbReference type="Pfam" id="PF04103">
    <property type="entry name" value="CD20"/>
    <property type="match status" value="1"/>
</dbReference>
<evidence type="ECO:0000256" key="1">
    <source>
        <dbReference type="ARBA" id="ARBA00004141"/>
    </source>
</evidence>
<organism evidence="6">
    <name type="scientific">Danio rerio</name>
    <name type="common">Zebrafish</name>
    <name type="synonym">Brachydanio rerio</name>
    <dbReference type="NCBI Taxonomy" id="7955"/>
    <lineage>
        <taxon>Eukaryota</taxon>
        <taxon>Metazoa</taxon>
        <taxon>Chordata</taxon>
        <taxon>Craniata</taxon>
        <taxon>Vertebrata</taxon>
        <taxon>Euteleostomi</taxon>
        <taxon>Actinopterygii</taxon>
        <taxon>Neopterygii</taxon>
        <taxon>Teleostei</taxon>
        <taxon>Ostariophysi</taxon>
        <taxon>Cypriniformes</taxon>
        <taxon>Danionidae</taxon>
        <taxon>Danioninae</taxon>
        <taxon>Danio</taxon>
    </lineage>
</organism>
<evidence type="ECO:0000256" key="4">
    <source>
        <dbReference type="ARBA" id="ARBA00023136"/>
    </source>
</evidence>
<feature type="transmembrane region" description="Helical" evidence="5">
    <location>
        <begin position="79"/>
        <end position="102"/>
    </location>
</feature>
<evidence type="ECO:0000256" key="5">
    <source>
        <dbReference type="SAM" id="Phobius"/>
    </source>
</evidence>
<name>X1WC19_DANRE</name>
<dbReference type="OrthoDB" id="8951938at2759"/>
<keyword evidence="4 5" id="KW-0472">Membrane</keyword>
<protein>
    <submittedName>
        <fullName evidence="6">Si:ch211-269k10.4</fullName>
    </submittedName>
    <submittedName>
        <fullName evidence="8">Uncharacterized protein LOC100150242</fullName>
    </submittedName>
</protein>
<evidence type="ECO:0000256" key="2">
    <source>
        <dbReference type="ARBA" id="ARBA00022692"/>
    </source>
</evidence>
<evidence type="ECO:0000313" key="9">
    <source>
        <dbReference type="ZFIN" id="ZDB-GENE-131121-414"/>
    </source>
</evidence>
<feature type="transmembrane region" description="Helical" evidence="5">
    <location>
        <begin position="52"/>
        <end position="73"/>
    </location>
</feature>
<dbReference type="AlphaFoldDB" id="X1WC19"/>
<evidence type="ECO:0000313" key="7">
    <source>
        <dbReference type="Proteomes" id="UP000000437"/>
    </source>
</evidence>
<reference evidence="8" key="4">
    <citation type="submission" date="2025-04" db="UniProtKB">
        <authorList>
            <consortium name="RefSeq"/>
        </authorList>
    </citation>
    <scope>IDENTIFICATION</scope>
    <source>
        <strain evidence="8">Tuebingen</strain>
    </source>
</reference>
<dbReference type="GO" id="GO:0016020">
    <property type="term" value="C:membrane"/>
    <property type="evidence" value="ECO:0007669"/>
    <property type="project" value="UniProtKB-SubCell"/>
</dbReference>
<dbReference type="KEGG" id="dre:100150242"/>